<proteinExistence type="inferred from homology"/>
<keyword evidence="3" id="KW-1029">Fimbrium biogenesis</keyword>
<evidence type="ECO:0000256" key="3">
    <source>
        <dbReference type="ARBA" id="ARBA00022558"/>
    </source>
</evidence>
<comment type="subcellular location">
    <subcellularLocation>
        <location evidence="1">Periplasm</location>
    </subcellularLocation>
</comment>
<dbReference type="Proteomes" id="UP000302163">
    <property type="component" value="Chromosome"/>
</dbReference>
<dbReference type="InterPro" id="IPR013783">
    <property type="entry name" value="Ig-like_fold"/>
</dbReference>
<dbReference type="Pfam" id="PF02753">
    <property type="entry name" value="PapD_C"/>
    <property type="match status" value="1"/>
</dbReference>
<dbReference type="PRINTS" id="PR00969">
    <property type="entry name" value="CHAPERONPILI"/>
</dbReference>
<protein>
    <submittedName>
        <fullName evidence="10">Molecular chaperone</fullName>
    </submittedName>
</protein>
<evidence type="ECO:0000259" key="8">
    <source>
        <dbReference type="Pfam" id="PF00345"/>
    </source>
</evidence>
<feature type="domain" description="Pili assembly chaperone N-terminal" evidence="8">
    <location>
        <begin position="22"/>
        <end position="138"/>
    </location>
</feature>
<name>A0A4P8YGJ4_9ENTR</name>
<dbReference type="AlphaFoldDB" id="A0A4P8YGJ4"/>
<dbReference type="RefSeq" id="WP_138095636.1">
    <property type="nucleotide sequence ID" value="NZ_CP040428.1"/>
</dbReference>
<sequence length="223" mass="24890">MRKWFCLLLGSVVLMSEALAGGVGLGATRLIYPDDARQVTLNIRNTDGQAPFLIQSWIDDARGNKSSDFVITPPLFVLKPESENTLRVMFTASGLPQDRETLYWLTAKAIPHTPVHSKNTLQLASANRIKLFYRPSDLPISSDQAWERLSGRIHGDRITLNNPTPYHISLISLQVQGKEIRGVMVPPKQTLTLPGHYPGARSFSYRVINDFGGWSKVYTATLQ</sequence>
<evidence type="ECO:0000256" key="1">
    <source>
        <dbReference type="ARBA" id="ARBA00004418"/>
    </source>
</evidence>
<dbReference type="OrthoDB" id="9131059at2"/>
<organism evidence="10 11">
    <name type="scientific">Jejubacter calystegiae</name>
    <dbReference type="NCBI Taxonomy" id="2579935"/>
    <lineage>
        <taxon>Bacteria</taxon>
        <taxon>Pseudomonadati</taxon>
        <taxon>Pseudomonadota</taxon>
        <taxon>Gammaproteobacteria</taxon>
        <taxon>Enterobacterales</taxon>
        <taxon>Enterobacteriaceae</taxon>
        <taxon>Jejubacter</taxon>
    </lineage>
</organism>
<dbReference type="FunFam" id="2.60.40.10:FF:000458">
    <property type="entry name" value="Molecular chaperone FimC"/>
    <property type="match status" value="1"/>
</dbReference>
<dbReference type="PANTHER" id="PTHR30251">
    <property type="entry name" value="PILUS ASSEMBLY CHAPERONE"/>
    <property type="match status" value="1"/>
</dbReference>
<dbReference type="InterPro" id="IPR008962">
    <property type="entry name" value="PapD-like_sf"/>
</dbReference>
<feature type="domain" description="Pili assembly chaperone C-terminal" evidence="9">
    <location>
        <begin position="160"/>
        <end position="215"/>
    </location>
</feature>
<reference evidence="10 11" key="1">
    <citation type="submission" date="2019-05" db="EMBL/GenBank/DDBJ databases">
        <title>Complete genome sequence of Izhakiella calystegiae KSNA2, an endophyte isolated from beach morning glory (Calystegia soldanella).</title>
        <authorList>
            <person name="Jiang L."/>
            <person name="Jeong J.C."/>
            <person name="Kim C.Y."/>
            <person name="Kim D.H."/>
            <person name="Kim S.W."/>
            <person name="Lee j."/>
        </authorList>
    </citation>
    <scope>NUCLEOTIDE SEQUENCE [LARGE SCALE GENOMIC DNA]</scope>
    <source>
        <strain evidence="10 11">KSNA2</strain>
    </source>
</reference>
<comment type="similarity">
    <text evidence="2">Belongs to the periplasmic pilus chaperone family.</text>
</comment>
<evidence type="ECO:0000256" key="4">
    <source>
        <dbReference type="ARBA" id="ARBA00022729"/>
    </source>
</evidence>
<dbReference type="EMBL" id="CP040428">
    <property type="protein sequence ID" value="QCT19759.1"/>
    <property type="molecule type" value="Genomic_DNA"/>
</dbReference>
<evidence type="ECO:0000256" key="6">
    <source>
        <dbReference type="ARBA" id="ARBA00023186"/>
    </source>
</evidence>
<feature type="signal peptide" evidence="7">
    <location>
        <begin position="1"/>
        <end position="20"/>
    </location>
</feature>
<evidence type="ECO:0000256" key="5">
    <source>
        <dbReference type="ARBA" id="ARBA00022764"/>
    </source>
</evidence>
<evidence type="ECO:0000256" key="2">
    <source>
        <dbReference type="ARBA" id="ARBA00007399"/>
    </source>
</evidence>
<accession>A0A4P8YGJ4</accession>
<dbReference type="InterPro" id="IPR001829">
    <property type="entry name" value="Pili_assmbl_chaperone_bac"/>
</dbReference>
<dbReference type="InterPro" id="IPR036316">
    <property type="entry name" value="Pili_assmbl_chap_C_dom_sf"/>
</dbReference>
<evidence type="ECO:0000313" key="10">
    <source>
        <dbReference type="EMBL" id="QCT19759.1"/>
    </source>
</evidence>
<evidence type="ECO:0000313" key="11">
    <source>
        <dbReference type="Proteomes" id="UP000302163"/>
    </source>
</evidence>
<dbReference type="InterPro" id="IPR016148">
    <property type="entry name" value="Pili_assmbl_chaperone_C"/>
</dbReference>
<gene>
    <name evidence="10" type="ORF">FEM41_08895</name>
</gene>
<evidence type="ECO:0000259" key="9">
    <source>
        <dbReference type="Pfam" id="PF02753"/>
    </source>
</evidence>
<dbReference type="InterPro" id="IPR016147">
    <property type="entry name" value="Pili_assmbl_chaperone_N"/>
</dbReference>
<feature type="chain" id="PRO_5020416025" evidence="7">
    <location>
        <begin position="21"/>
        <end position="223"/>
    </location>
</feature>
<keyword evidence="6" id="KW-0143">Chaperone</keyword>
<dbReference type="InterPro" id="IPR050643">
    <property type="entry name" value="Periplasmic_pilus_chap"/>
</dbReference>
<dbReference type="GO" id="GO:0071555">
    <property type="term" value="P:cell wall organization"/>
    <property type="evidence" value="ECO:0007669"/>
    <property type="project" value="InterPro"/>
</dbReference>
<dbReference type="Pfam" id="PF00345">
    <property type="entry name" value="PapD_N"/>
    <property type="match status" value="1"/>
</dbReference>
<dbReference type="SUPFAM" id="SSF49584">
    <property type="entry name" value="Periplasmic chaperone C-domain"/>
    <property type="match status" value="1"/>
</dbReference>
<dbReference type="SUPFAM" id="SSF49354">
    <property type="entry name" value="PapD-like"/>
    <property type="match status" value="1"/>
</dbReference>
<dbReference type="PANTHER" id="PTHR30251:SF2">
    <property type="entry name" value="FIMBRIAL CHAPERONE YADV-RELATED"/>
    <property type="match status" value="1"/>
</dbReference>
<keyword evidence="5" id="KW-0574">Periplasm</keyword>
<keyword evidence="11" id="KW-1185">Reference proteome</keyword>
<evidence type="ECO:0000256" key="7">
    <source>
        <dbReference type="SAM" id="SignalP"/>
    </source>
</evidence>
<dbReference type="GO" id="GO:0030288">
    <property type="term" value="C:outer membrane-bounded periplasmic space"/>
    <property type="evidence" value="ECO:0007669"/>
    <property type="project" value="InterPro"/>
</dbReference>
<keyword evidence="4 7" id="KW-0732">Signal</keyword>
<dbReference type="Gene3D" id="2.60.40.10">
    <property type="entry name" value="Immunoglobulins"/>
    <property type="match status" value="2"/>
</dbReference>
<dbReference type="KEGG" id="izh:FEM41_08895"/>